<evidence type="ECO:0000313" key="8">
    <source>
        <dbReference type="EMBL" id="SFS13421.1"/>
    </source>
</evidence>
<dbReference type="OrthoDB" id="9773404at2"/>
<dbReference type="STRING" id="474950.SAMN05421771_2300"/>
<dbReference type="Pfam" id="PF07690">
    <property type="entry name" value="MFS_1"/>
    <property type="match status" value="1"/>
</dbReference>
<evidence type="ECO:0000256" key="1">
    <source>
        <dbReference type="ARBA" id="ARBA00004141"/>
    </source>
</evidence>
<evidence type="ECO:0000256" key="4">
    <source>
        <dbReference type="ARBA" id="ARBA00022989"/>
    </source>
</evidence>
<evidence type="ECO:0000313" key="9">
    <source>
        <dbReference type="Proteomes" id="UP000199024"/>
    </source>
</evidence>
<feature type="domain" description="Major facilitator superfamily (MFS) profile" evidence="7">
    <location>
        <begin position="22"/>
        <end position="415"/>
    </location>
</feature>
<evidence type="ECO:0000256" key="5">
    <source>
        <dbReference type="ARBA" id="ARBA00023136"/>
    </source>
</evidence>
<feature type="transmembrane region" description="Helical" evidence="6">
    <location>
        <begin position="149"/>
        <end position="170"/>
    </location>
</feature>
<feature type="transmembrane region" description="Helical" evidence="6">
    <location>
        <begin position="176"/>
        <end position="196"/>
    </location>
</feature>
<feature type="transmembrane region" description="Helical" evidence="6">
    <location>
        <begin position="61"/>
        <end position="80"/>
    </location>
</feature>
<evidence type="ECO:0000259" key="7">
    <source>
        <dbReference type="PROSITE" id="PS50850"/>
    </source>
</evidence>
<gene>
    <name evidence="8" type="ORF">SAMN05421771_2300</name>
</gene>
<feature type="transmembrane region" description="Helical" evidence="6">
    <location>
        <begin position="385"/>
        <end position="403"/>
    </location>
</feature>
<dbReference type="GO" id="GO:0022857">
    <property type="term" value="F:transmembrane transporter activity"/>
    <property type="evidence" value="ECO:0007669"/>
    <property type="project" value="InterPro"/>
</dbReference>
<dbReference type="AlphaFoldDB" id="A0A1I6MCN3"/>
<dbReference type="InterPro" id="IPR020846">
    <property type="entry name" value="MFS_dom"/>
</dbReference>
<evidence type="ECO:0000256" key="2">
    <source>
        <dbReference type="ARBA" id="ARBA00022448"/>
    </source>
</evidence>
<evidence type="ECO:0000256" key="3">
    <source>
        <dbReference type="ARBA" id="ARBA00022692"/>
    </source>
</evidence>
<dbReference type="GO" id="GO:0016020">
    <property type="term" value="C:membrane"/>
    <property type="evidence" value="ECO:0007669"/>
    <property type="project" value="UniProtKB-SubCell"/>
</dbReference>
<dbReference type="InterPro" id="IPR044770">
    <property type="entry name" value="MFS_spinster-like"/>
</dbReference>
<dbReference type="RefSeq" id="WP_089839260.1">
    <property type="nucleotide sequence ID" value="NZ_FOZL01000001.1"/>
</dbReference>
<dbReference type="PROSITE" id="PS50850">
    <property type="entry name" value="MFS"/>
    <property type="match status" value="1"/>
</dbReference>
<protein>
    <submittedName>
        <fullName evidence="8">Predicted arabinose efflux permease, MFS family</fullName>
    </submittedName>
</protein>
<dbReference type="CDD" id="cd17328">
    <property type="entry name" value="MFS_spinster_like"/>
    <property type="match status" value="1"/>
</dbReference>
<accession>A0A1I6MCN3</accession>
<feature type="transmembrane region" description="Helical" evidence="6">
    <location>
        <begin position="87"/>
        <end position="104"/>
    </location>
</feature>
<feature type="transmembrane region" description="Helical" evidence="6">
    <location>
        <begin position="116"/>
        <end position="137"/>
    </location>
</feature>
<dbReference type="SUPFAM" id="SSF103473">
    <property type="entry name" value="MFS general substrate transporter"/>
    <property type="match status" value="1"/>
</dbReference>
<keyword evidence="9" id="KW-1185">Reference proteome</keyword>
<dbReference type="Proteomes" id="UP000199024">
    <property type="component" value="Unassembled WGS sequence"/>
</dbReference>
<name>A0A1I6MCN3_9BACT</name>
<proteinExistence type="predicted"/>
<feature type="transmembrane region" description="Helical" evidence="6">
    <location>
        <begin position="262"/>
        <end position="283"/>
    </location>
</feature>
<feature type="transmembrane region" description="Helical" evidence="6">
    <location>
        <begin position="322"/>
        <end position="341"/>
    </location>
</feature>
<dbReference type="Gene3D" id="1.20.1250.20">
    <property type="entry name" value="MFS general substrate transporter like domains"/>
    <property type="match status" value="1"/>
</dbReference>
<evidence type="ECO:0000256" key="6">
    <source>
        <dbReference type="SAM" id="Phobius"/>
    </source>
</evidence>
<keyword evidence="5 6" id="KW-0472">Membrane</keyword>
<dbReference type="PANTHER" id="PTHR23505:SF79">
    <property type="entry name" value="PROTEIN SPINSTER"/>
    <property type="match status" value="1"/>
</dbReference>
<feature type="transmembrane region" description="Helical" evidence="6">
    <location>
        <begin position="295"/>
        <end position="316"/>
    </location>
</feature>
<keyword evidence="2" id="KW-0813">Transport</keyword>
<keyword evidence="3 6" id="KW-0812">Transmembrane</keyword>
<dbReference type="PANTHER" id="PTHR23505">
    <property type="entry name" value="SPINSTER"/>
    <property type="match status" value="1"/>
</dbReference>
<feature type="transmembrane region" description="Helical" evidence="6">
    <location>
        <begin position="12"/>
        <end position="32"/>
    </location>
</feature>
<feature type="transmembrane region" description="Helical" evidence="6">
    <location>
        <begin position="228"/>
        <end position="250"/>
    </location>
</feature>
<organism evidence="8 9">
    <name type="scientific">Granulicella pectinivorans</name>
    <dbReference type="NCBI Taxonomy" id="474950"/>
    <lineage>
        <taxon>Bacteria</taxon>
        <taxon>Pseudomonadati</taxon>
        <taxon>Acidobacteriota</taxon>
        <taxon>Terriglobia</taxon>
        <taxon>Terriglobales</taxon>
        <taxon>Acidobacteriaceae</taxon>
        <taxon>Granulicella</taxon>
    </lineage>
</organism>
<dbReference type="EMBL" id="FOZL01000001">
    <property type="protein sequence ID" value="SFS13421.1"/>
    <property type="molecule type" value="Genomic_DNA"/>
</dbReference>
<dbReference type="InterPro" id="IPR011701">
    <property type="entry name" value="MFS"/>
</dbReference>
<dbReference type="InterPro" id="IPR036259">
    <property type="entry name" value="MFS_trans_sf"/>
</dbReference>
<keyword evidence="4 6" id="KW-1133">Transmembrane helix</keyword>
<comment type="subcellular location">
    <subcellularLocation>
        <location evidence="1">Membrane</location>
        <topology evidence="1">Multi-pass membrane protein</topology>
    </subcellularLocation>
</comment>
<reference evidence="8 9" key="1">
    <citation type="submission" date="2016-10" db="EMBL/GenBank/DDBJ databases">
        <authorList>
            <person name="de Groot N.N."/>
        </authorList>
    </citation>
    <scope>NUCLEOTIDE SEQUENCE [LARGE SCALE GENOMIC DNA]</scope>
    <source>
        <strain evidence="8 9">DSM 21001</strain>
    </source>
</reference>
<sequence length="415" mass="44100">MTTVTETTSKPKGLPVAGAATALVLLTALNFVNYIDRYILPAVQEQIRGEFHITDSQIGSLTFWFMVAYMGISPLTGWLGDRFPRKPMIVGAALLISAVNFFTSDVHSYDSLNFRHAMLGIGEASFGIFAPSMLADFYPEDQRNRVMTIFNIALPVGAAIGVVGGGMIGAKYGWRHSFIVSAIPGAIIALLVAFLIKEPARSGRVEKAKVEKGVILSLLSNRAYMCTILGYAAVTFSLGGISWWMVSFLVRVQGMSQSEASGVMGPIIVVGGLGGTIVGGLWAQWWSKKTPKAMFYVPSLSALAAVPPALLCFFGPKPFTLPALTVAVFFIFLGTGPVNATTLNSVSAEVRATAMAGQLLVIHLLGDMTSPKIIGIVSDHSNLRIGLGATLITMVIGSGIFYLGSRSAPKLEAVA</sequence>